<dbReference type="AlphaFoldDB" id="A0A2A3WXH0"/>
<name>A0A2A3WXH0_BREAU</name>
<evidence type="ECO:0000313" key="1">
    <source>
        <dbReference type="EMBL" id="PCC16974.1"/>
    </source>
</evidence>
<reference evidence="1 3" key="1">
    <citation type="journal article" date="2017" name="Elife">
        <title>Extensive horizontal gene transfer in cheese-associated bacteria.</title>
        <authorList>
            <person name="Bonham K.S."/>
            <person name="Wolfe B.E."/>
            <person name="Dutton R.J."/>
        </authorList>
    </citation>
    <scope>NUCLEOTIDE SEQUENCE [LARGE SCALE GENOMIC DNA]</scope>
    <source>
        <strain evidence="1 3">JB5</strain>
    </source>
</reference>
<sequence>MTTNILEVIDEIWKDTPLDLVRAYYCEQAPFNGAYFELLGSDDFHPNVFAAADLYAVSTLSVSVPIEAGISILQRDSKIFNDLLGEIPNKQLGHLSRQEFDKSMGPGSPALNLWNRLCRNGREECKWGVGPTTASKIMARKRPGLIPIEDSVLDQVLQRGKQNSWEMWWRALHDGGEKLEDRAEQIRVAVNRPDLSNLRAFDVLLWRWGKSKGY</sequence>
<dbReference type="Pfam" id="PF19827">
    <property type="entry name" value="DUF6308"/>
    <property type="match status" value="1"/>
</dbReference>
<dbReference type="Proteomes" id="UP000218377">
    <property type="component" value="Unassembled WGS sequence"/>
</dbReference>
<reference evidence="4" key="3">
    <citation type="submission" date="2017-03" db="EMBL/GenBank/DDBJ databases">
        <authorList>
            <person name="Monnet C."/>
        </authorList>
    </citation>
    <scope>NUCLEOTIDE SEQUENCE [LARGE SCALE GENOMIC DNA]</scope>
    <source>
        <strain evidence="4">ATCC 9175</strain>
    </source>
</reference>
<accession>A0A2A3WXH0</accession>
<keyword evidence="4" id="KW-1185">Reference proteome</keyword>
<dbReference type="EMBL" id="FXZB01000040">
    <property type="protein sequence ID" value="SMY00747.1"/>
    <property type="molecule type" value="Genomic_DNA"/>
</dbReference>
<protein>
    <submittedName>
        <fullName evidence="1">Uncharacterized protein</fullName>
    </submittedName>
</protein>
<dbReference type="Proteomes" id="UP000234525">
    <property type="component" value="Unassembled WGS sequence"/>
</dbReference>
<evidence type="ECO:0000313" key="4">
    <source>
        <dbReference type="Proteomes" id="UP000234525"/>
    </source>
</evidence>
<organism evidence="1 3">
    <name type="scientific">Brevibacterium aurantiacum</name>
    <dbReference type="NCBI Taxonomy" id="273384"/>
    <lineage>
        <taxon>Bacteria</taxon>
        <taxon>Bacillati</taxon>
        <taxon>Actinomycetota</taxon>
        <taxon>Actinomycetes</taxon>
        <taxon>Micrococcales</taxon>
        <taxon>Brevibacteriaceae</taxon>
        <taxon>Brevibacterium</taxon>
    </lineage>
</organism>
<dbReference type="EMBL" id="NRGX01000001">
    <property type="protein sequence ID" value="PCC16974.1"/>
    <property type="molecule type" value="Genomic_DNA"/>
</dbReference>
<proteinExistence type="predicted"/>
<dbReference type="RefSeq" id="WP_096157195.1">
    <property type="nucleotide sequence ID" value="NZ_BJME01000037.1"/>
</dbReference>
<dbReference type="InterPro" id="IPR046275">
    <property type="entry name" value="DUF6308"/>
</dbReference>
<evidence type="ECO:0000313" key="2">
    <source>
        <dbReference type="EMBL" id="SMY00747.1"/>
    </source>
</evidence>
<evidence type="ECO:0000313" key="3">
    <source>
        <dbReference type="Proteomes" id="UP000218377"/>
    </source>
</evidence>
<reference evidence="2" key="2">
    <citation type="submission" date="2017-03" db="EMBL/GenBank/DDBJ databases">
        <authorList>
            <person name="Afonso C.L."/>
            <person name="Miller P.J."/>
            <person name="Scott M.A."/>
            <person name="Spackman E."/>
            <person name="Goraichik I."/>
            <person name="Dimitrov K.M."/>
            <person name="Suarez D.L."/>
            <person name="Swayne D.E."/>
        </authorList>
    </citation>
    <scope>NUCLEOTIDE SEQUENCE [LARGE SCALE GENOMIC DNA]</scope>
    <source>
        <strain evidence="2">ATCC 9175</strain>
    </source>
</reference>
<accession>A0A2H1KLV3</accession>
<gene>
    <name evidence="2" type="ORF">BAUR9175_03631</name>
    <name evidence="1" type="ORF">CIK79_00915</name>
</gene>